<gene>
    <name evidence="2" type="ORF">E0Z10_g2069</name>
</gene>
<evidence type="ECO:0000256" key="1">
    <source>
        <dbReference type="SAM" id="MobiDB-lite"/>
    </source>
</evidence>
<feature type="region of interest" description="Disordered" evidence="1">
    <location>
        <begin position="1"/>
        <end position="71"/>
    </location>
</feature>
<dbReference type="Proteomes" id="UP000297716">
    <property type="component" value="Unassembled WGS sequence"/>
</dbReference>
<evidence type="ECO:0000313" key="3">
    <source>
        <dbReference type="Proteomes" id="UP000297716"/>
    </source>
</evidence>
<keyword evidence="3" id="KW-1185">Reference proteome</keyword>
<name>A0A4Z0Z744_9PEZI</name>
<dbReference type="AlphaFoldDB" id="A0A4Z0Z744"/>
<feature type="region of interest" description="Disordered" evidence="1">
    <location>
        <begin position="468"/>
        <end position="498"/>
    </location>
</feature>
<evidence type="ECO:0008006" key="4">
    <source>
        <dbReference type="Google" id="ProtNLM"/>
    </source>
</evidence>
<feature type="region of interest" description="Disordered" evidence="1">
    <location>
        <begin position="223"/>
        <end position="251"/>
    </location>
</feature>
<dbReference type="CDD" id="cd22744">
    <property type="entry name" value="OTU"/>
    <property type="match status" value="1"/>
</dbReference>
<feature type="compositionally biased region" description="Polar residues" evidence="1">
    <location>
        <begin position="1"/>
        <end position="10"/>
    </location>
</feature>
<evidence type="ECO:0000313" key="2">
    <source>
        <dbReference type="EMBL" id="TGJ86693.1"/>
    </source>
</evidence>
<feature type="compositionally biased region" description="Polar residues" evidence="1">
    <location>
        <begin position="468"/>
        <end position="485"/>
    </location>
</feature>
<protein>
    <recommendedName>
        <fullName evidence="4">OTU domain-containing protein</fullName>
    </recommendedName>
</protein>
<organism evidence="2 3">
    <name type="scientific">Xylaria hypoxylon</name>
    <dbReference type="NCBI Taxonomy" id="37992"/>
    <lineage>
        <taxon>Eukaryota</taxon>
        <taxon>Fungi</taxon>
        <taxon>Dikarya</taxon>
        <taxon>Ascomycota</taxon>
        <taxon>Pezizomycotina</taxon>
        <taxon>Sordariomycetes</taxon>
        <taxon>Xylariomycetidae</taxon>
        <taxon>Xylariales</taxon>
        <taxon>Xylariaceae</taxon>
        <taxon>Xylaria</taxon>
    </lineage>
</organism>
<sequence length="828" mass="92801">MEHNTNSTAGARQLPAATDYAPQPPLSGRNTTGTKRDFESTFPHSAPDQAAKRFRSHSPVRPTASQYENTDEALERNSLAIEDTVNNTATAGQSCEMGNVTSNVNDVECLLEGLRDDIRKHIEIIKQNRPNSQIDHETIRMFMKETMNFMAANDLATPEDVATMRCIFSPSDGALISQVKLEFDQAASQTSSSPLSEPVSLSPPPSSRLAAAVIPTTISAGLQNKSTQTESPPVNAHNDTPDAPVAHHHGFSHTELWKRELESIRRFQPLVTGTYTTVNVPLRETIARLAPSSQRVAASISHDVKSNRNPIRKSKSTSGPSLRPSAVPNRNYVQEDYDVICLLESSDDESKGVLRNSSRLVGGGDFIYAEHGADCVPSDRGRRSRYKGRYNMDSDTVDDLDDYEEREIDDTNQEEAAIYSDQPVASTGPYDDNDTIHDKYDDADYQDYQSEPHISNYIGVMGVSSSEKQGHASNKLDTGSYTRNTAGRERSRAPQYEQARVSDNIPYREKRYYSRGYTRDNLPTRAHRGELYDAKYIDAEDHSLVRVRQENSHSHAGQRYIRDEPENPSFYGYSAKARSANEAERALRYQDRFNDVGETPGPKSSLRLKLDKYVRDAGSDVVCLERDIKRVTQETFYAGETLDEERALQEGWANQKTKLYKGFPLVEEIGFVTLENKANPDGDCYWRALAYTLHGKPTRWDVIKADHYIYMQHVLSDKTHPRHQLYVKLNTQFFDTQGGVQGTPPFKANIWQLLHLPHSWTPGVMQQITADLYNIHLVTFTHDLAKNMCSEVPLSTTDGQRVPELGVPVPTCDSGRDGTLFECAKAGF</sequence>
<reference evidence="2 3" key="1">
    <citation type="submission" date="2019-03" db="EMBL/GenBank/DDBJ databases">
        <title>Draft genome sequence of Xylaria hypoxylon DSM 108379, a ubiquitous saprotrophic-parasitic fungi on hardwood.</title>
        <authorList>
            <person name="Buettner E."/>
            <person name="Leonhardt S."/>
            <person name="Gebauer A.M."/>
            <person name="Liers C."/>
            <person name="Hofrichter M."/>
            <person name="Kellner H."/>
        </authorList>
    </citation>
    <scope>NUCLEOTIDE SEQUENCE [LARGE SCALE GENOMIC DNA]</scope>
    <source>
        <strain evidence="2 3">DSM 108379</strain>
    </source>
</reference>
<proteinExistence type="predicted"/>
<comment type="caution">
    <text evidence="2">The sequence shown here is derived from an EMBL/GenBank/DDBJ whole genome shotgun (WGS) entry which is preliminary data.</text>
</comment>
<dbReference type="OrthoDB" id="3540583at2759"/>
<dbReference type="STRING" id="37992.A0A4Z0Z744"/>
<feature type="compositionally biased region" description="Polar residues" evidence="1">
    <location>
        <begin position="223"/>
        <end position="232"/>
    </location>
</feature>
<dbReference type="EMBL" id="SKBN01000023">
    <property type="protein sequence ID" value="TGJ86693.1"/>
    <property type="molecule type" value="Genomic_DNA"/>
</dbReference>
<feature type="region of interest" description="Disordered" evidence="1">
    <location>
        <begin position="292"/>
        <end position="329"/>
    </location>
</feature>
<accession>A0A4Z0Z744</accession>